<dbReference type="PROSITE" id="PS50532">
    <property type="entry name" value="HTH_IS408"/>
    <property type="match status" value="1"/>
</dbReference>
<dbReference type="SUPFAM" id="SSF46689">
    <property type="entry name" value="Homeodomain-like"/>
    <property type="match status" value="1"/>
</dbReference>
<sequence>MPRRKQARRTTVRDIRTILRLTHEEGLSVREVAERLKIGKSSVSTYLLRAREAGLSWPLPAGSDDDAKLERLLFGRVGRPPRDLSEPDWALIIRELKRKGVTLTLLWQEYRACHPDGYGFTWFCERVAAFRQRMSTAFRNRHAAGAVMQTDYAGPTVPVLDPATGVIHPAQIFVAVLGASNLTFAFASSSQKLPDWIDGQVRALAFYGGVTKAIVCDNLKSGVAKALWFEPTLTATFAAMAEHYDTTILPTRSKKPRDKAVVSYCTLFGFR</sequence>
<dbReference type="eggNOG" id="COG4584">
    <property type="taxonomic scope" value="Bacteria"/>
</dbReference>
<proteinExistence type="predicted"/>
<dbReference type="Pfam" id="PF08281">
    <property type="entry name" value="Sigma70_r4_2"/>
    <property type="match status" value="1"/>
</dbReference>
<evidence type="ECO:0000313" key="3">
    <source>
        <dbReference type="Proteomes" id="UP000003947"/>
    </source>
</evidence>
<dbReference type="STRING" id="864069.MicloDRAFT_00005770"/>
<protein>
    <submittedName>
        <fullName evidence="2">Transposase</fullName>
    </submittedName>
</protein>
<feature type="domain" description="HTH IS408-type" evidence="1">
    <location>
        <begin position="15"/>
        <end position="96"/>
    </location>
</feature>
<dbReference type="GO" id="GO:0003677">
    <property type="term" value="F:DNA binding"/>
    <property type="evidence" value="ECO:0007669"/>
    <property type="project" value="InterPro"/>
</dbReference>
<dbReference type="NCBIfam" id="NF033546">
    <property type="entry name" value="transpos_IS21"/>
    <property type="match status" value="1"/>
</dbReference>
<keyword evidence="3" id="KW-1185">Reference proteome</keyword>
<dbReference type="PANTHER" id="PTHR35004">
    <property type="entry name" value="TRANSPOSASE RV3428C-RELATED"/>
    <property type="match status" value="1"/>
</dbReference>
<dbReference type="Gene3D" id="1.10.10.60">
    <property type="entry name" value="Homeodomain-like"/>
    <property type="match status" value="1"/>
</dbReference>
<reference evidence="2 3" key="1">
    <citation type="submission" date="2012-02" db="EMBL/GenBank/DDBJ databases">
        <title>Improved High-Quality Draft sequence of Microvirga sp. WSM3557.</title>
        <authorList>
            <consortium name="US DOE Joint Genome Institute"/>
            <person name="Lucas S."/>
            <person name="Han J."/>
            <person name="Lapidus A."/>
            <person name="Cheng J.-F."/>
            <person name="Goodwin L."/>
            <person name="Pitluck S."/>
            <person name="Peters L."/>
            <person name="Zhang X."/>
            <person name="Detter J.C."/>
            <person name="Han C."/>
            <person name="Tapia R."/>
            <person name="Land M."/>
            <person name="Hauser L."/>
            <person name="Kyrpides N."/>
            <person name="Ivanova N."/>
            <person name="Pagani I."/>
            <person name="Brau L."/>
            <person name="Yates R."/>
            <person name="O'Hara G."/>
            <person name="Rui T."/>
            <person name="Howieson J."/>
            <person name="Reeve W."/>
            <person name="Woyke T."/>
        </authorList>
    </citation>
    <scope>NUCLEOTIDE SEQUENCE [LARGE SCALE GENOMIC DNA]</scope>
    <source>
        <strain evidence="2 3">WSM3557</strain>
    </source>
</reference>
<dbReference type="PATRIC" id="fig|864069.3.peg.638"/>
<evidence type="ECO:0000313" key="2">
    <source>
        <dbReference type="EMBL" id="EIM30674.1"/>
    </source>
</evidence>
<dbReference type="eggNOG" id="COG2390">
    <property type="taxonomic scope" value="Bacteria"/>
</dbReference>
<gene>
    <name evidence="2" type="ORF">MicloDRAFT_00005770</name>
</gene>
<dbReference type="GO" id="GO:0006352">
    <property type="term" value="P:DNA-templated transcription initiation"/>
    <property type="evidence" value="ECO:0007669"/>
    <property type="project" value="InterPro"/>
</dbReference>
<evidence type="ECO:0000259" key="1">
    <source>
        <dbReference type="PROSITE" id="PS50532"/>
    </source>
</evidence>
<dbReference type="InterPro" id="IPR017895">
    <property type="entry name" value="HTH_IS408/IS1162_type"/>
</dbReference>
<dbReference type="HOGENOM" id="CLU_020626_8_0_5"/>
<dbReference type="Proteomes" id="UP000003947">
    <property type="component" value="Unassembled WGS sequence"/>
</dbReference>
<dbReference type="InterPro" id="IPR013249">
    <property type="entry name" value="RNA_pol_sigma70_r4_t2"/>
</dbReference>
<accession>I4Z382</accession>
<dbReference type="GO" id="GO:0016987">
    <property type="term" value="F:sigma factor activity"/>
    <property type="evidence" value="ECO:0007669"/>
    <property type="project" value="InterPro"/>
</dbReference>
<organism evidence="2 3">
    <name type="scientific">Microvirga lotononidis</name>
    <dbReference type="NCBI Taxonomy" id="864069"/>
    <lineage>
        <taxon>Bacteria</taxon>
        <taxon>Pseudomonadati</taxon>
        <taxon>Pseudomonadota</taxon>
        <taxon>Alphaproteobacteria</taxon>
        <taxon>Hyphomicrobiales</taxon>
        <taxon>Methylobacteriaceae</taxon>
        <taxon>Microvirga</taxon>
    </lineage>
</organism>
<dbReference type="InterPro" id="IPR009057">
    <property type="entry name" value="Homeodomain-like_sf"/>
</dbReference>
<dbReference type="PANTHER" id="PTHR35004:SF8">
    <property type="entry name" value="TRANSPOSASE RV3428C-RELATED"/>
    <property type="match status" value="1"/>
</dbReference>
<dbReference type="EMBL" id="JH660636">
    <property type="protein sequence ID" value="EIM30674.1"/>
    <property type="molecule type" value="Genomic_DNA"/>
</dbReference>
<dbReference type="AlphaFoldDB" id="I4Z382"/>
<name>I4Z382_9HYPH</name>